<evidence type="ECO:0000313" key="7">
    <source>
        <dbReference type="EMBL" id="KAA0156457.1"/>
    </source>
</evidence>
<accession>A0A5A8CVQ9</accession>
<gene>
    <name evidence="7" type="ORF">FNF29_01248</name>
</gene>
<evidence type="ECO:0000313" key="8">
    <source>
        <dbReference type="Proteomes" id="UP000323011"/>
    </source>
</evidence>
<dbReference type="AlphaFoldDB" id="A0A5A8CVQ9"/>
<dbReference type="InterPro" id="IPR035680">
    <property type="entry name" value="Clx_II_MBL"/>
</dbReference>
<name>A0A5A8CVQ9_CAFRO</name>
<comment type="caution">
    <text evidence="7">The sequence shown here is derived from an EMBL/GenBank/DDBJ whole genome shotgun (WGS) entry which is preliminary data.</text>
</comment>
<keyword evidence="8" id="KW-1185">Reference proteome</keyword>
<evidence type="ECO:0000256" key="1">
    <source>
        <dbReference type="ARBA" id="ARBA00001947"/>
    </source>
</evidence>
<dbReference type="InterPro" id="IPR001279">
    <property type="entry name" value="Metallo-B-lactamas"/>
</dbReference>
<dbReference type="CDD" id="cd07723">
    <property type="entry name" value="hydroxyacylglutathione_hydrolase_MBL-fold"/>
    <property type="match status" value="1"/>
</dbReference>
<comment type="similarity">
    <text evidence="2">Belongs to the metallo-beta-lactamase superfamily. Glyoxalase II family.</text>
</comment>
<reference evidence="7 8" key="1">
    <citation type="submission" date="2019-07" db="EMBL/GenBank/DDBJ databases">
        <title>Genomes of Cafeteria roenbergensis.</title>
        <authorList>
            <person name="Fischer M.G."/>
            <person name="Hackl T."/>
            <person name="Roman M."/>
        </authorList>
    </citation>
    <scope>NUCLEOTIDE SEQUENCE [LARGE SCALE GENOMIC DNA]</scope>
    <source>
        <strain evidence="7 8">BVI</strain>
    </source>
</reference>
<feature type="domain" description="Metallo-beta-lactamase" evidence="6">
    <location>
        <begin position="11"/>
        <end position="192"/>
    </location>
</feature>
<proteinExistence type="inferred from homology"/>
<comment type="cofactor">
    <cofactor evidence="1">
        <name>Zn(2+)</name>
        <dbReference type="ChEBI" id="CHEBI:29105"/>
    </cofactor>
</comment>
<dbReference type="InterPro" id="IPR036866">
    <property type="entry name" value="RibonucZ/Hydroxyglut_hydro"/>
</dbReference>
<dbReference type="GO" id="GO:0019243">
    <property type="term" value="P:methylglyoxal catabolic process to D-lactate via S-lactoyl-glutathione"/>
    <property type="evidence" value="ECO:0007669"/>
    <property type="project" value="InterPro"/>
</dbReference>
<keyword evidence="4" id="KW-0378">Hydrolase</keyword>
<dbReference type="Pfam" id="PF00753">
    <property type="entry name" value="Lactamase_B"/>
    <property type="match status" value="1"/>
</dbReference>
<dbReference type="NCBIfam" id="TIGR03413">
    <property type="entry name" value="GSH_gloB"/>
    <property type="match status" value="1"/>
</dbReference>
<protein>
    <recommendedName>
        <fullName evidence="6">Metallo-beta-lactamase domain-containing protein</fullName>
    </recommendedName>
</protein>
<dbReference type="Proteomes" id="UP000323011">
    <property type="component" value="Unassembled WGS sequence"/>
</dbReference>
<dbReference type="SUPFAM" id="SSF56281">
    <property type="entry name" value="Metallo-hydrolase/oxidoreductase"/>
    <property type="match status" value="1"/>
</dbReference>
<dbReference type="Pfam" id="PF16123">
    <property type="entry name" value="HAGH_C"/>
    <property type="match status" value="1"/>
</dbReference>
<evidence type="ECO:0000256" key="3">
    <source>
        <dbReference type="ARBA" id="ARBA00022723"/>
    </source>
</evidence>
<dbReference type="GO" id="GO:0004416">
    <property type="term" value="F:hydroxyacylglutathione hydrolase activity"/>
    <property type="evidence" value="ECO:0007669"/>
    <property type="project" value="InterPro"/>
</dbReference>
<dbReference type="PANTHER" id="PTHR11935:SF7">
    <property type="entry name" value="HYDROXYACYLGLUTATHIONE HYDROLASE 2, CHLOROPLASTIC-RELATED"/>
    <property type="match status" value="1"/>
</dbReference>
<keyword evidence="3" id="KW-0479">Metal-binding</keyword>
<dbReference type="Gene3D" id="3.60.15.10">
    <property type="entry name" value="Ribonuclease Z/Hydroxyacylglutathione hydrolase-like"/>
    <property type="match status" value="1"/>
</dbReference>
<dbReference type="InterPro" id="IPR032282">
    <property type="entry name" value="HAGH_C"/>
</dbReference>
<keyword evidence="5" id="KW-0862">Zinc</keyword>
<dbReference type="EMBL" id="VLTN01000004">
    <property type="protein sequence ID" value="KAA0156457.1"/>
    <property type="molecule type" value="Genomic_DNA"/>
</dbReference>
<dbReference type="PANTHER" id="PTHR11935">
    <property type="entry name" value="BETA LACTAMASE DOMAIN"/>
    <property type="match status" value="1"/>
</dbReference>
<dbReference type="GO" id="GO:0046872">
    <property type="term" value="F:metal ion binding"/>
    <property type="evidence" value="ECO:0007669"/>
    <property type="project" value="UniProtKB-KW"/>
</dbReference>
<evidence type="ECO:0000256" key="2">
    <source>
        <dbReference type="ARBA" id="ARBA00006759"/>
    </source>
</evidence>
<evidence type="ECO:0000256" key="4">
    <source>
        <dbReference type="ARBA" id="ARBA00022801"/>
    </source>
</evidence>
<dbReference type="SMART" id="SM00849">
    <property type="entry name" value="Lactamase_B"/>
    <property type="match status" value="1"/>
</dbReference>
<dbReference type="OMA" id="NYIWLLQ"/>
<sequence>MRVVPVPVLEDNFAHLLIDELSKQAAAVDPVEPAKVIEAAAREGVIICSVLTTHSHWDHSGGNEEFSKLVPDAVIYGGKHDTYKPFTRLLDDGDTVRVGGIVAKALHTPFHTPGHVCFHCTEVAGGSGAAGGAAAAAAPDAAAAPGVVFTGDALFVAGCGRINGRGTPAQFKRSLVDVIGALPRDTLVYVGHEYTAANLRFATAVEPGNTALAALAEQAKAALAAGKPTVPSTVGTELDANPFLRPASAEVRAFVSARLGEEALASDETVLAGLRSIKDSFGLGSSAGI</sequence>
<dbReference type="HAMAP" id="MF_01374">
    <property type="entry name" value="Glyoxalase_2"/>
    <property type="match status" value="1"/>
</dbReference>
<dbReference type="InterPro" id="IPR017782">
    <property type="entry name" value="Hydroxyacylglutathione_Hdrlase"/>
</dbReference>
<evidence type="ECO:0000256" key="5">
    <source>
        <dbReference type="ARBA" id="ARBA00022833"/>
    </source>
</evidence>
<evidence type="ECO:0000259" key="6">
    <source>
        <dbReference type="SMART" id="SM00849"/>
    </source>
</evidence>
<organism evidence="7 8">
    <name type="scientific">Cafeteria roenbergensis</name>
    <name type="common">Marine flagellate</name>
    <dbReference type="NCBI Taxonomy" id="33653"/>
    <lineage>
        <taxon>Eukaryota</taxon>
        <taxon>Sar</taxon>
        <taxon>Stramenopiles</taxon>
        <taxon>Bigyra</taxon>
        <taxon>Opalozoa</taxon>
        <taxon>Bicosoecida</taxon>
        <taxon>Cafeteriaceae</taxon>
        <taxon>Cafeteria</taxon>
    </lineage>
</organism>